<dbReference type="Gene3D" id="3.40.50.1980">
    <property type="entry name" value="Nitrogenase molybdenum iron protein domain"/>
    <property type="match status" value="2"/>
</dbReference>
<reference evidence="3" key="2">
    <citation type="submission" date="2021-04" db="EMBL/GenBank/DDBJ databases">
        <authorList>
            <person name="Gilroy R."/>
        </authorList>
    </citation>
    <scope>NUCLEOTIDE SEQUENCE</scope>
    <source>
        <strain evidence="3">CHK130-7132</strain>
    </source>
</reference>
<comment type="similarity">
    <text evidence="1">Belongs to the bacterial solute-binding protein 8 family.</text>
</comment>
<proteinExistence type="inferred from homology"/>
<dbReference type="InterPro" id="IPR002491">
    <property type="entry name" value="ABC_transptr_periplasmic_BD"/>
</dbReference>
<reference evidence="3" key="1">
    <citation type="journal article" date="2021" name="PeerJ">
        <title>Extensive microbial diversity within the chicken gut microbiome revealed by metagenomics and culture.</title>
        <authorList>
            <person name="Gilroy R."/>
            <person name="Ravi A."/>
            <person name="Getino M."/>
            <person name="Pursley I."/>
            <person name="Horton D.L."/>
            <person name="Alikhan N.F."/>
            <person name="Baker D."/>
            <person name="Gharbi K."/>
            <person name="Hall N."/>
            <person name="Watson M."/>
            <person name="Adriaenssens E.M."/>
            <person name="Foster-Nyarko E."/>
            <person name="Jarju S."/>
            <person name="Secka A."/>
            <person name="Antonio M."/>
            <person name="Oren A."/>
            <person name="Chaudhuri R.R."/>
            <person name="La Ragione R."/>
            <person name="Hildebrand F."/>
            <person name="Pallen M.J."/>
        </authorList>
    </citation>
    <scope>NUCLEOTIDE SEQUENCE</scope>
    <source>
        <strain evidence="3">CHK130-7132</strain>
    </source>
</reference>
<evidence type="ECO:0000256" key="1">
    <source>
        <dbReference type="ARBA" id="ARBA00008814"/>
    </source>
</evidence>
<comment type="caution">
    <text evidence="3">The sequence shown here is derived from an EMBL/GenBank/DDBJ whole genome shotgun (WGS) entry which is preliminary data.</text>
</comment>
<evidence type="ECO:0000313" key="4">
    <source>
        <dbReference type="Proteomes" id="UP000823854"/>
    </source>
</evidence>
<dbReference type="Pfam" id="PF01497">
    <property type="entry name" value="Peripla_BP_2"/>
    <property type="match status" value="1"/>
</dbReference>
<dbReference type="AlphaFoldDB" id="A0A9D2THA4"/>
<name>A0A9D2THA4_9MICO</name>
<accession>A0A9D2THA4</accession>
<dbReference type="PANTHER" id="PTHR30535:SF34">
    <property type="entry name" value="MOLYBDATE-BINDING PROTEIN MOLA"/>
    <property type="match status" value="1"/>
</dbReference>
<evidence type="ECO:0000313" key="3">
    <source>
        <dbReference type="EMBL" id="HJC69969.1"/>
    </source>
</evidence>
<evidence type="ECO:0000259" key="2">
    <source>
        <dbReference type="PROSITE" id="PS50983"/>
    </source>
</evidence>
<feature type="domain" description="Fe/B12 periplasmic-binding" evidence="2">
    <location>
        <begin position="74"/>
        <end position="351"/>
    </location>
</feature>
<dbReference type="EMBL" id="DWWC01000204">
    <property type="protein sequence ID" value="HJC69969.1"/>
    <property type="molecule type" value="Genomic_DNA"/>
</dbReference>
<sequence>MPPFPSQRAAVRRRTMLAGLAGVVGLTSACSAGRGTGGASDAGDGGGTGDGADGFPLEIANCEARLRFDAPPERVVLLESAPVTTLDGIRVLDRVVSRAGAFPPGCYDEDLAARIEEIPALSEDIDASGHLQISQELVIAQQPDIVFGLPDGVTREALADAGAQVVVQNVYCASDHHRSSFETLYEQIATCGRIFDRGEQAQTLTASLRERVEAVTGAAEELGTATAAVLYPSVGGGPLYTYGAASMVTAQLDALGIENVFAGTAERVFEVSAEPLLAADPDVLIVLHQSAEGADDGTSVVEEMISKDQLASLRTVQEQAVLPLLFNFAEPASPLVVDGLERIHQWLRELEG</sequence>
<protein>
    <submittedName>
        <fullName evidence="3">ABC transporter substrate-binding protein</fullName>
    </submittedName>
</protein>
<gene>
    <name evidence="3" type="ORF">H9932_09880</name>
</gene>
<dbReference type="PROSITE" id="PS50983">
    <property type="entry name" value="FE_B12_PBP"/>
    <property type="match status" value="1"/>
</dbReference>
<dbReference type="InterPro" id="IPR050902">
    <property type="entry name" value="ABC_Transporter_SBP"/>
</dbReference>
<dbReference type="Proteomes" id="UP000823854">
    <property type="component" value="Unassembled WGS sequence"/>
</dbReference>
<organism evidence="3 4">
    <name type="scientific">Candidatus Brachybacterium intestinipullorum</name>
    <dbReference type="NCBI Taxonomy" id="2838512"/>
    <lineage>
        <taxon>Bacteria</taxon>
        <taxon>Bacillati</taxon>
        <taxon>Actinomycetota</taxon>
        <taxon>Actinomycetes</taxon>
        <taxon>Micrococcales</taxon>
        <taxon>Dermabacteraceae</taxon>
        <taxon>Brachybacterium</taxon>
    </lineage>
</organism>
<dbReference type="PANTHER" id="PTHR30535">
    <property type="entry name" value="VITAMIN B12-BINDING PROTEIN"/>
    <property type="match status" value="1"/>
</dbReference>
<dbReference type="SUPFAM" id="SSF53807">
    <property type="entry name" value="Helical backbone' metal receptor"/>
    <property type="match status" value="1"/>
</dbReference>